<evidence type="ECO:0000256" key="3">
    <source>
        <dbReference type="ARBA" id="ARBA00022692"/>
    </source>
</evidence>
<reference evidence="7 8" key="1">
    <citation type="journal article" date="2020" name="Microbiome">
        <title>Single-cell genomics of uncultured bacteria reveals dietary fiber responders in the mouse gut microbiota.</title>
        <authorList>
            <person name="Chijiiwa R."/>
            <person name="Hosokawa M."/>
            <person name="Kogawa M."/>
            <person name="Nishikawa Y."/>
            <person name="Ide K."/>
            <person name="Sakanashi C."/>
            <person name="Takahashi K."/>
            <person name="Takeyama H."/>
        </authorList>
    </citation>
    <scope>NUCLEOTIDE SEQUENCE [LARGE SCALE GENOMIC DNA]</scope>
    <source>
        <strain evidence="7">IMSAGC_001</strain>
    </source>
</reference>
<evidence type="ECO:0000313" key="7">
    <source>
        <dbReference type="EMBL" id="GFH86390.1"/>
    </source>
</evidence>
<evidence type="ECO:0008006" key="9">
    <source>
        <dbReference type="Google" id="ProtNLM"/>
    </source>
</evidence>
<feature type="transmembrane region" description="Helical" evidence="6">
    <location>
        <begin position="467"/>
        <end position="490"/>
    </location>
</feature>
<protein>
    <recommendedName>
        <fullName evidence="9">Lipopolysaccharide biosynthesis protein</fullName>
    </recommendedName>
</protein>
<evidence type="ECO:0000256" key="1">
    <source>
        <dbReference type="ARBA" id="ARBA00004651"/>
    </source>
</evidence>
<evidence type="ECO:0000313" key="8">
    <source>
        <dbReference type="Proteomes" id="UP000491181"/>
    </source>
</evidence>
<comment type="subcellular location">
    <subcellularLocation>
        <location evidence="1">Cell membrane</location>
        <topology evidence="1">Multi-pass membrane protein</topology>
    </subcellularLocation>
</comment>
<feature type="transmembrane region" description="Helical" evidence="6">
    <location>
        <begin position="92"/>
        <end position="115"/>
    </location>
</feature>
<keyword evidence="3 6" id="KW-0812">Transmembrane</keyword>
<feature type="transmembrane region" description="Helical" evidence="6">
    <location>
        <begin position="15"/>
        <end position="36"/>
    </location>
</feature>
<dbReference type="PANTHER" id="PTHR30250">
    <property type="entry name" value="PST FAMILY PREDICTED COLANIC ACID TRANSPORTER"/>
    <property type="match status" value="1"/>
</dbReference>
<dbReference type="EMBL" id="BLLS01000039">
    <property type="protein sequence ID" value="GFH86390.1"/>
    <property type="molecule type" value="Genomic_DNA"/>
</dbReference>
<feature type="transmembrane region" description="Helical" evidence="6">
    <location>
        <begin position="405"/>
        <end position="425"/>
    </location>
</feature>
<dbReference type="PANTHER" id="PTHR30250:SF26">
    <property type="entry name" value="PSMA PROTEIN"/>
    <property type="match status" value="1"/>
</dbReference>
<feature type="transmembrane region" description="Helical" evidence="6">
    <location>
        <begin position="127"/>
        <end position="154"/>
    </location>
</feature>
<keyword evidence="4 6" id="KW-1133">Transmembrane helix</keyword>
<evidence type="ECO:0000256" key="5">
    <source>
        <dbReference type="ARBA" id="ARBA00023136"/>
    </source>
</evidence>
<feature type="transmembrane region" description="Helical" evidence="6">
    <location>
        <begin position="244"/>
        <end position="264"/>
    </location>
</feature>
<dbReference type="AlphaFoldDB" id="A0A7J0A2Q0"/>
<evidence type="ECO:0000256" key="6">
    <source>
        <dbReference type="SAM" id="Phobius"/>
    </source>
</evidence>
<keyword evidence="5 6" id="KW-0472">Membrane</keyword>
<proteinExistence type="predicted"/>
<dbReference type="InterPro" id="IPR050833">
    <property type="entry name" value="Poly_Biosynth_Transport"/>
</dbReference>
<feature type="transmembrane region" description="Helical" evidence="6">
    <location>
        <begin position="48"/>
        <end position="72"/>
    </location>
</feature>
<feature type="transmembrane region" description="Helical" evidence="6">
    <location>
        <begin position="379"/>
        <end position="399"/>
    </location>
</feature>
<evidence type="ECO:0000256" key="4">
    <source>
        <dbReference type="ARBA" id="ARBA00022989"/>
    </source>
</evidence>
<feature type="transmembrane region" description="Helical" evidence="6">
    <location>
        <begin position="437"/>
        <end position="461"/>
    </location>
</feature>
<keyword evidence="2" id="KW-1003">Cell membrane</keyword>
<accession>A0A7J0A2Q0</accession>
<name>A0A7J0A2Q0_9BACE</name>
<dbReference type="Proteomes" id="UP000491181">
    <property type="component" value="Unassembled WGS sequence"/>
</dbReference>
<evidence type="ECO:0000256" key="2">
    <source>
        <dbReference type="ARBA" id="ARBA00022475"/>
    </source>
</evidence>
<dbReference type="GO" id="GO:0005886">
    <property type="term" value="C:plasma membrane"/>
    <property type="evidence" value="ECO:0007669"/>
    <property type="project" value="UniProtKB-SubCell"/>
</dbReference>
<sequence length="513" mass="57174">MSITENNKRIAKNTLALYFRTFITMIVGLYTGRVMLQALGVENYGINAVVGGIVGMSSLITGTMSAAISRYITCALGKKENGQLKTMFSTSINAQIVMAMIVALVLEIAGVWFLNNEANIPEGRMEAANWVLQCSIVTLMISLISSPFNALIIAHERMAIYAYMSVVDVTLKLAICFAIKAFDGDRLILFVILQVFVALGMRTLYGWYCSKNFEEANYNPRVFDKKLMKELTVFSGWNLINNGAYVFATQGVNMLVNVFFGVVYNASRSIAMTVNGAVQGFVSNFTVAFSPQITKNYAGGDVAYAVHLANRGTKFTWLMMYVFIVPVCMEAETLLRLWLGEVPELAPLFLRFAMFESLAVSSGQNLFKLIQADGHIKNYTIRAAITAGLIFPLVWLAFYAGAPVWTAYLIFIIDFLLLNIVRFSVLRRLMAFSVRIFLKECIVPCMIVSITSFILPVMVAYYMEEGIIRFFVNGTISVVWTCTCCVLFGLTKSERAFFGDKAYSILKKITCCK</sequence>
<organism evidence="7 8">
    <name type="scientific">Bacteroides acidifaciens</name>
    <dbReference type="NCBI Taxonomy" id="85831"/>
    <lineage>
        <taxon>Bacteria</taxon>
        <taxon>Pseudomonadati</taxon>
        <taxon>Bacteroidota</taxon>
        <taxon>Bacteroidia</taxon>
        <taxon>Bacteroidales</taxon>
        <taxon>Bacteroidaceae</taxon>
        <taxon>Bacteroides</taxon>
    </lineage>
</organism>
<comment type="caution">
    <text evidence="7">The sequence shown here is derived from an EMBL/GenBank/DDBJ whole genome shotgun (WGS) entry which is preliminary data.</text>
</comment>
<gene>
    <name evidence="7" type="ORF">IMSAGC001_01798</name>
</gene>
<dbReference type="RefSeq" id="WP_172503871.1">
    <property type="nucleotide sequence ID" value="NZ_BLLS01000039.1"/>
</dbReference>
<feature type="transmembrane region" description="Helical" evidence="6">
    <location>
        <begin position="187"/>
        <end position="208"/>
    </location>
</feature>